<dbReference type="InterPro" id="IPR036890">
    <property type="entry name" value="HATPase_C_sf"/>
</dbReference>
<feature type="domain" description="HAMP" evidence="16">
    <location>
        <begin position="79"/>
        <end position="131"/>
    </location>
</feature>
<dbReference type="InterPro" id="IPR005467">
    <property type="entry name" value="His_kinase_dom"/>
</dbReference>
<dbReference type="Gene3D" id="1.10.287.130">
    <property type="match status" value="1"/>
</dbReference>
<keyword evidence="6" id="KW-0808">Transferase</keyword>
<dbReference type="GO" id="GO:0005886">
    <property type="term" value="C:plasma membrane"/>
    <property type="evidence" value="ECO:0007669"/>
    <property type="project" value="UniProtKB-SubCell"/>
</dbReference>
<feature type="domain" description="Histidine kinase" evidence="15">
    <location>
        <begin position="146"/>
        <end position="362"/>
    </location>
</feature>
<dbReference type="SUPFAM" id="SSF55874">
    <property type="entry name" value="ATPase domain of HSP90 chaperone/DNA topoisomerase II/histidine kinase"/>
    <property type="match status" value="1"/>
</dbReference>
<dbReference type="SMART" id="SM00388">
    <property type="entry name" value="HisKA"/>
    <property type="match status" value="1"/>
</dbReference>
<keyword evidence="18" id="KW-1185">Reference proteome</keyword>
<keyword evidence="12" id="KW-0902">Two-component regulatory system</keyword>
<dbReference type="InterPro" id="IPR050398">
    <property type="entry name" value="HssS/ArlS-like"/>
</dbReference>
<evidence type="ECO:0000259" key="16">
    <source>
        <dbReference type="PROSITE" id="PS50885"/>
    </source>
</evidence>
<dbReference type="Pfam" id="PF02518">
    <property type="entry name" value="HATPase_c"/>
    <property type="match status" value="1"/>
</dbReference>
<keyword evidence="13 14" id="KW-0472">Membrane</keyword>
<gene>
    <name evidence="17" type="ORF">Gferi_02875</name>
</gene>
<dbReference type="CDD" id="cd00075">
    <property type="entry name" value="HATPase"/>
    <property type="match status" value="1"/>
</dbReference>
<reference evidence="17 18" key="1">
    <citation type="submission" date="2016-09" db="EMBL/GenBank/DDBJ databases">
        <title>Genomic analysis reveals versatility of anaerobic energy metabolism of Geosporobacter ferrireducens IRF9 of phylum Firmicutes.</title>
        <authorList>
            <person name="Kim S.-J."/>
        </authorList>
    </citation>
    <scope>NUCLEOTIDE SEQUENCE [LARGE SCALE GENOMIC DNA]</scope>
    <source>
        <strain evidence="17 18">IRF9</strain>
    </source>
</reference>
<keyword evidence="9" id="KW-0418">Kinase</keyword>
<proteinExistence type="predicted"/>
<dbReference type="EMBL" id="CP017269">
    <property type="protein sequence ID" value="AOT68632.1"/>
    <property type="molecule type" value="Genomic_DNA"/>
</dbReference>
<dbReference type="PRINTS" id="PR00344">
    <property type="entry name" value="BCTRLSENSOR"/>
</dbReference>
<evidence type="ECO:0000256" key="6">
    <source>
        <dbReference type="ARBA" id="ARBA00022679"/>
    </source>
</evidence>
<dbReference type="FunFam" id="3.30.565.10:FF:000013">
    <property type="entry name" value="Two-component sensor histidine kinase"/>
    <property type="match status" value="1"/>
</dbReference>
<evidence type="ECO:0000256" key="7">
    <source>
        <dbReference type="ARBA" id="ARBA00022692"/>
    </source>
</evidence>
<evidence type="ECO:0000256" key="11">
    <source>
        <dbReference type="ARBA" id="ARBA00022989"/>
    </source>
</evidence>
<evidence type="ECO:0000259" key="15">
    <source>
        <dbReference type="PROSITE" id="PS50109"/>
    </source>
</evidence>
<evidence type="ECO:0000256" key="14">
    <source>
        <dbReference type="SAM" id="Phobius"/>
    </source>
</evidence>
<dbReference type="STRING" id="1424294.Gferi_02875"/>
<dbReference type="Pfam" id="PF00672">
    <property type="entry name" value="HAMP"/>
    <property type="match status" value="1"/>
</dbReference>
<dbReference type="AlphaFoldDB" id="A0A1D8GCL3"/>
<dbReference type="SMART" id="SM00304">
    <property type="entry name" value="HAMP"/>
    <property type="match status" value="1"/>
</dbReference>
<sequence length="367" mass="42442">MNLKARSSIRWKIILLFVISIGAAVVSVLLLMLFALYLTGNVLIFRVFFRFLYRWIGVVPLGLLAGIVLFLVYFFILTQRSIRYLEEISDSLEQISKGKLDIRIPIKTTDELGVLAQNINYMTKQLKESIEEERNAEKTKTELITSVSHDLRTPLTSILGYLDLIVHDRYHDEVALRYYADIAYSKSLRLKNLIDELFEYTRVSYGGMNVSLKRLNIVELMEQLVEEFVPLLQEADMICRLSPAKKEIFTEVDANLIVRVFENLIMNAIRYGKEGKYLDIELTEDTDIFIRVINYGEPIPSKDLPYLFERFYRVEKSRSEEMGGTGLGLAIVKSIVELHDGEIAAYSDQNRTVFELKLKHKQEKTIL</sequence>
<keyword evidence="8" id="KW-0547">Nucleotide-binding</keyword>
<evidence type="ECO:0000256" key="3">
    <source>
        <dbReference type="ARBA" id="ARBA00012438"/>
    </source>
</evidence>
<comment type="catalytic activity">
    <reaction evidence="1">
        <text>ATP + protein L-histidine = ADP + protein N-phospho-L-histidine.</text>
        <dbReference type="EC" id="2.7.13.3"/>
    </reaction>
</comment>
<evidence type="ECO:0000256" key="4">
    <source>
        <dbReference type="ARBA" id="ARBA00022475"/>
    </source>
</evidence>
<keyword evidence="11 14" id="KW-1133">Transmembrane helix</keyword>
<dbReference type="FunFam" id="1.10.287.130:FF:000008">
    <property type="entry name" value="Two-component sensor histidine kinase"/>
    <property type="match status" value="1"/>
</dbReference>
<evidence type="ECO:0000313" key="18">
    <source>
        <dbReference type="Proteomes" id="UP000095743"/>
    </source>
</evidence>
<evidence type="ECO:0000256" key="10">
    <source>
        <dbReference type="ARBA" id="ARBA00022840"/>
    </source>
</evidence>
<dbReference type="PROSITE" id="PS50109">
    <property type="entry name" value="HIS_KIN"/>
    <property type="match status" value="1"/>
</dbReference>
<dbReference type="InterPro" id="IPR003661">
    <property type="entry name" value="HisK_dim/P_dom"/>
</dbReference>
<evidence type="ECO:0000256" key="5">
    <source>
        <dbReference type="ARBA" id="ARBA00022553"/>
    </source>
</evidence>
<name>A0A1D8GCL3_9FIRM</name>
<dbReference type="EC" id="2.7.13.3" evidence="3"/>
<evidence type="ECO:0000256" key="2">
    <source>
        <dbReference type="ARBA" id="ARBA00004651"/>
    </source>
</evidence>
<organism evidence="17 18">
    <name type="scientific">Geosporobacter ferrireducens</name>
    <dbReference type="NCBI Taxonomy" id="1424294"/>
    <lineage>
        <taxon>Bacteria</taxon>
        <taxon>Bacillati</taxon>
        <taxon>Bacillota</taxon>
        <taxon>Clostridia</taxon>
        <taxon>Peptostreptococcales</taxon>
        <taxon>Thermotaleaceae</taxon>
        <taxon>Geosporobacter</taxon>
    </lineage>
</organism>
<protein>
    <recommendedName>
        <fullName evidence="3">histidine kinase</fullName>
        <ecNumber evidence="3">2.7.13.3</ecNumber>
    </recommendedName>
</protein>
<dbReference type="SUPFAM" id="SSF158472">
    <property type="entry name" value="HAMP domain-like"/>
    <property type="match status" value="1"/>
</dbReference>
<keyword evidence="7 14" id="KW-0812">Transmembrane</keyword>
<dbReference type="InterPro" id="IPR036097">
    <property type="entry name" value="HisK_dim/P_sf"/>
</dbReference>
<dbReference type="Gene3D" id="6.10.340.10">
    <property type="match status" value="1"/>
</dbReference>
<dbReference type="Pfam" id="PF00512">
    <property type="entry name" value="HisKA"/>
    <property type="match status" value="1"/>
</dbReference>
<feature type="transmembrane region" description="Helical" evidence="14">
    <location>
        <begin position="51"/>
        <end position="76"/>
    </location>
</feature>
<dbReference type="PROSITE" id="PS50885">
    <property type="entry name" value="HAMP"/>
    <property type="match status" value="1"/>
</dbReference>
<dbReference type="GO" id="GO:0005524">
    <property type="term" value="F:ATP binding"/>
    <property type="evidence" value="ECO:0007669"/>
    <property type="project" value="UniProtKB-KW"/>
</dbReference>
<keyword evidence="4" id="KW-1003">Cell membrane</keyword>
<dbReference type="InterPro" id="IPR003660">
    <property type="entry name" value="HAMP_dom"/>
</dbReference>
<dbReference type="CDD" id="cd00082">
    <property type="entry name" value="HisKA"/>
    <property type="match status" value="1"/>
</dbReference>
<evidence type="ECO:0000256" key="8">
    <source>
        <dbReference type="ARBA" id="ARBA00022741"/>
    </source>
</evidence>
<dbReference type="KEGG" id="gfe:Gferi_02875"/>
<dbReference type="Proteomes" id="UP000095743">
    <property type="component" value="Chromosome"/>
</dbReference>
<accession>A0A1D8GCL3</accession>
<comment type="subcellular location">
    <subcellularLocation>
        <location evidence="2">Cell membrane</location>
        <topology evidence="2">Multi-pass membrane protein</topology>
    </subcellularLocation>
</comment>
<feature type="transmembrane region" description="Helical" evidence="14">
    <location>
        <begin position="12"/>
        <end position="39"/>
    </location>
</feature>
<dbReference type="PANTHER" id="PTHR45528:SF1">
    <property type="entry name" value="SENSOR HISTIDINE KINASE CPXA"/>
    <property type="match status" value="1"/>
</dbReference>
<dbReference type="InterPro" id="IPR004358">
    <property type="entry name" value="Sig_transdc_His_kin-like_C"/>
</dbReference>
<evidence type="ECO:0000256" key="12">
    <source>
        <dbReference type="ARBA" id="ARBA00023012"/>
    </source>
</evidence>
<keyword evidence="5" id="KW-0597">Phosphoprotein</keyword>
<evidence type="ECO:0000256" key="1">
    <source>
        <dbReference type="ARBA" id="ARBA00000085"/>
    </source>
</evidence>
<dbReference type="GO" id="GO:0000155">
    <property type="term" value="F:phosphorelay sensor kinase activity"/>
    <property type="evidence" value="ECO:0007669"/>
    <property type="project" value="InterPro"/>
</dbReference>
<dbReference type="InterPro" id="IPR003594">
    <property type="entry name" value="HATPase_dom"/>
</dbReference>
<dbReference type="SMART" id="SM00387">
    <property type="entry name" value="HATPase_c"/>
    <property type="match status" value="1"/>
</dbReference>
<dbReference type="CDD" id="cd06225">
    <property type="entry name" value="HAMP"/>
    <property type="match status" value="1"/>
</dbReference>
<dbReference type="SUPFAM" id="SSF47384">
    <property type="entry name" value="Homodimeric domain of signal transducing histidine kinase"/>
    <property type="match status" value="1"/>
</dbReference>
<evidence type="ECO:0000313" key="17">
    <source>
        <dbReference type="EMBL" id="AOT68632.1"/>
    </source>
</evidence>
<dbReference type="Gene3D" id="3.30.565.10">
    <property type="entry name" value="Histidine kinase-like ATPase, C-terminal domain"/>
    <property type="match status" value="1"/>
</dbReference>
<keyword evidence="10" id="KW-0067">ATP-binding</keyword>
<evidence type="ECO:0000256" key="9">
    <source>
        <dbReference type="ARBA" id="ARBA00022777"/>
    </source>
</evidence>
<evidence type="ECO:0000256" key="13">
    <source>
        <dbReference type="ARBA" id="ARBA00023136"/>
    </source>
</evidence>
<dbReference type="PANTHER" id="PTHR45528">
    <property type="entry name" value="SENSOR HISTIDINE KINASE CPXA"/>
    <property type="match status" value="1"/>
</dbReference>